<reference evidence="2 3" key="1">
    <citation type="submission" date="2018-03" db="EMBL/GenBank/DDBJ databases">
        <title>Lachnoclostridium SNUG30386 gen.nov., sp.nov., isolated from human faeces.</title>
        <authorList>
            <person name="Seo B."/>
            <person name="Jeon K."/>
            <person name="Ko G."/>
        </authorList>
    </citation>
    <scope>NUCLEOTIDE SEQUENCE [LARGE SCALE GENOMIC DNA]</scope>
    <source>
        <strain evidence="2 3">SNUG30386</strain>
    </source>
</reference>
<dbReference type="InterPro" id="IPR024437">
    <property type="entry name" value="DUF3825"/>
</dbReference>
<gene>
    <name evidence="2" type="ORF">C7U56_05770</name>
</gene>
<evidence type="ECO:0000313" key="3">
    <source>
        <dbReference type="Proteomes" id="UP000241048"/>
    </source>
</evidence>
<dbReference type="GeneID" id="92823385"/>
<proteinExistence type="predicted"/>
<organism evidence="2 3">
    <name type="scientific">Clostridium fessum</name>
    <dbReference type="NCBI Taxonomy" id="2126740"/>
    <lineage>
        <taxon>Bacteria</taxon>
        <taxon>Bacillati</taxon>
        <taxon>Bacillota</taxon>
        <taxon>Clostridia</taxon>
        <taxon>Eubacteriales</taxon>
        <taxon>Clostridiaceae</taxon>
        <taxon>Clostridium</taxon>
    </lineage>
</organism>
<keyword evidence="3" id="KW-1185">Reference proteome</keyword>
<name>A0A2T3FQ88_9CLOT</name>
<sequence length="267" mass="31529">MRLKDWSFLGNYEFFTNRLQMLATNDLPAEKWSYAGKEDFGILRNYLYFTFEKLWKEREEAPDSDKQKYIYMDDKVGCFNTGLYDKTWQPIYFYCIKNPIAGFQEWRFTAFYNSYTIKFADISNSAALDLQRASYFDDPSALIYDIKLDIIPQWDHILYDEENFLRIPEQLRANGKEFCQNLIDGAIRSVKKRIEANYKTVVPQFYNDKIQLLAPLYLTNPDKPDLALVLSLSDDGTVYYGHTCLTTEMAYNNARLIARPDSYWLQP</sequence>
<evidence type="ECO:0000259" key="1">
    <source>
        <dbReference type="Pfam" id="PF12873"/>
    </source>
</evidence>
<protein>
    <recommendedName>
        <fullName evidence="1">DUF3825 domain-containing protein</fullName>
    </recommendedName>
</protein>
<feature type="domain" description="DUF3825" evidence="1">
    <location>
        <begin position="29"/>
        <end position="264"/>
    </location>
</feature>
<accession>A0A2T3FQ88</accession>
<dbReference type="Proteomes" id="UP000241048">
    <property type="component" value="Unassembled WGS sequence"/>
</dbReference>
<dbReference type="EMBL" id="PYLO01000002">
    <property type="protein sequence ID" value="PST37419.1"/>
    <property type="molecule type" value="Genomic_DNA"/>
</dbReference>
<dbReference type="RefSeq" id="WP_107000554.1">
    <property type="nucleotide sequence ID" value="NZ_PYLO01000002.1"/>
</dbReference>
<dbReference type="Pfam" id="PF12873">
    <property type="entry name" value="DUF3825"/>
    <property type="match status" value="1"/>
</dbReference>
<dbReference type="AlphaFoldDB" id="A0A2T3FQ88"/>
<evidence type="ECO:0000313" key="2">
    <source>
        <dbReference type="EMBL" id="PST37419.1"/>
    </source>
</evidence>
<comment type="caution">
    <text evidence="2">The sequence shown here is derived from an EMBL/GenBank/DDBJ whole genome shotgun (WGS) entry which is preliminary data.</text>
</comment>